<gene>
    <name evidence="4" type="ORF">UABAM_00893</name>
</gene>
<dbReference type="PANTHER" id="PTHR11527">
    <property type="entry name" value="HEAT-SHOCK PROTEIN 20 FAMILY MEMBER"/>
    <property type="match status" value="1"/>
</dbReference>
<dbReference type="SUPFAM" id="SSF49764">
    <property type="entry name" value="HSP20-like chaperones"/>
    <property type="match status" value="1"/>
</dbReference>
<keyword evidence="5" id="KW-1185">Reference proteome</keyword>
<dbReference type="EMBL" id="AP019860">
    <property type="protein sequence ID" value="BBM82550.1"/>
    <property type="molecule type" value="Genomic_DNA"/>
</dbReference>
<evidence type="ECO:0000313" key="4">
    <source>
        <dbReference type="EMBL" id="BBM82550.1"/>
    </source>
</evidence>
<evidence type="ECO:0000256" key="2">
    <source>
        <dbReference type="RuleBase" id="RU003616"/>
    </source>
</evidence>
<evidence type="ECO:0000313" key="5">
    <source>
        <dbReference type="Proteomes" id="UP000326354"/>
    </source>
</evidence>
<dbReference type="Pfam" id="PF00011">
    <property type="entry name" value="HSP20"/>
    <property type="match status" value="1"/>
</dbReference>
<protein>
    <submittedName>
        <fullName evidence="4">Molecular chaperone Hsp20</fullName>
    </submittedName>
</protein>
<organism evidence="4 5">
    <name type="scientific">Uabimicrobium amorphum</name>
    <dbReference type="NCBI Taxonomy" id="2596890"/>
    <lineage>
        <taxon>Bacteria</taxon>
        <taxon>Pseudomonadati</taxon>
        <taxon>Planctomycetota</taxon>
        <taxon>Candidatus Uabimicrobiia</taxon>
        <taxon>Candidatus Uabimicrobiales</taxon>
        <taxon>Candidatus Uabimicrobiaceae</taxon>
        <taxon>Candidatus Uabimicrobium</taxon>
    </lineage>
</organism>
<dbReference type="KEGG" id="uam:UABAM_00893"/>
<dbReference type="RefSeq" id="WP_151966789.1">
    <property type="nucleotide sequence ID" value="NZ_AP019860.1"/>
</dbReference>
<dbReference type="Gene3D" id="2.60.40.790">
    <property type="match status" value="1"/>
</dbReference>
<sequence>MSFLSKNNKNTIDTFQKHMNDLFENFWKDPFSFPSSNKMFKEMSFSPSMDVKEDENSYHVSAELPGLTEKDVEVNFEDNVLSIKGEKKNETEKKEKGSYYSERSYGSFYRSIPFPKNIDAAKIDATFRNGVLEVTLGKQQIAEDKKTRIEVKTS</sequence>
<dbReference type="InterPro" id="IPR031107">
    <property type="entry name" value="Small_HSP"/>
</dbReference>
<dbReference type="Proteomes" id="UP000326354">
    <property type="component" value="Chromosome"/>
</dbReference>
<dbReference type="InterPro" id="IPR002068">
    <property type="entry name" value="A-crystallin/Hsp20_dom"/>
</dbReference>
<evidence type="ECO:0000259" key="3">
    <source>
        <dbReference type="PROSITE" id="PS01031"/>
    </source>
</evidence>
<dbReference type="InterPro" id="IPR008978">
    <property type="entry name" value="HSP20-like_chaperone"/>
</dbReference>
<name>A0A5S9IK60_UABAM</name>
<evidence type="ECO:0000256" key="1">
    <source>
        <dbReference type="PROSITE-ProRule" id="PRU00285"/>
    </source>
</evidence>
<comment type="similarity">
    <text evidence="1 2">Belongs to the small heat shock protein (HSP20) family.</text>
</comment>
<proteinExistence type="inferred from homology"/>
<feature type="domain" description="SHSP" evidence="3">
    <location>
        <begin position="40"/>
        <end position="154"/>
    </location>
</feature>
<dbReference type="AlphaFoldDB" id="A0A5S9IK60"/>
<accession>A0A5S9IK60</accession>
<dbReference type="OrthoDB" id="268718at2"/>
<dbReference type="CDD" id="cd06464">
    <property type="entry name" value="ACD_sHsps-like"/>
    <property type="match status" value="1"/>
</dbReference>
<reference evidence="4 5" key="1">
    <citation type="submission" date="2019-08" db="EMBL/GenBank/DDBJ databases">
        <title>Complete genome sequence of Candidatus Uab amorphum.</title>
        <authorList>
            <person name="Shiratori T."/>
            <person name="Suzuki S."/>
            <person name="Kakizawa Y."/>
            <person name="Ishida K."/>
        </authorList>
    </citation>
    <scope>NUCLEOTIDE SEQUENCE [LARGE SCALE GENOMIC DNA]</scope>
    <source>
        <strain evidence="4 5">SRT547</strain>
    </source>
</reference>
<dbReference type="PROSITE" id="PS01031">
    <property type="entry name" value="SHSP"/>
    <property type="match status" value="1"/>
</dbReference>